<organism evidence="1 2">
    <name type="scientific">Petrolisthes manimaculis</name>
    <dbReference type="NCBI Taxonomy" id="1843537"/>
    <lineage>
        <taxon>Eukaryota</taxon>
        <taxon>Metazoa</taxon>
        <taxon>Ecdysozoa</taxon>
        <taxon>Arthropoda</taxon>
        <taxon>Crustacea</taxon>
        <taxon>Multicrustacea</taxon>
        <taxon>Malacostraca</taxon>
        <taxon>Eumalacostraca</taxon>
        <taxon>Eucarida</taxon>
        <taxon>Decapoda</taxon>
        <taxon>Pleocyemata</taxon>
        <taxon>Anomura</taxon>
        <taxon>Galatheoidea</taxon>
        <taxon>Porcellanidae</taxon>
        <taxon>Petrolisthes</taxon>
    </lineage>
</organism>
<comment type="caution">
    <text evidence="1">The sequence shown here is derived from an EMBL/GenBank/DDBJ whole genome shotgun (WGS) entry which is preliminary data.</text>
</comment>
<evidence type="ECO:0000313" key="2">
    <source>
        <dbReference type="Proteomes" id="UP001292094"/>
    </source>
</evidence>
<reference evidence="1" key="1">
    <citation type="submission" date="2023-11" db="EMBL/GenBank/DDBJ databases">
        <title>Genome assemblies of two species of porcelain crab, Petrolisthes cinctipes and Petrolisthes manimaculis (Anomura: Porcellanidae).</title>
        <authorList>
            <person name="Angst P."/>
        </authorList>
    </citation>
    <scope>NUCLEOTIDE SEQUENCE</scope>
    <source>
        <strain evidence="1">PB745_02</strain>
        <tissue evidence="1">Gill</tissue>
    </source>
</reference>
<keyword evidence="2" id="KW-1185">Reference proteome</keyword>
<name>A0AAE1TVX9_9EUCA</name>
<gene>
    <name evidence="1" type="ORF">Pmani_028207</name>
</gene>
<dbReference type="AlphaFoldDB" id="A0AAE1TVX9"/>
<protein>
    <submittedName>
        <fullName evidence="1">Uncharacterized protein</fullName>
    </submittedName>
</protein>
<dbReference type="EMBL" id="JAWZYT010003221">
    <property type="protein sequence ID" value="KAK4299526.1"/>
    <property type="molecule type" value="Genomic_DNA"/>
</dbReference>
<proteinExistence type="predicted"/>
<accession>A0AAE1TVX9</accession>
<dbReference type="Proteomes" id="UP001292094">
    <property type="component" value="Unassembled WGS sequence"/>
</dbReference>
<sequence>MFPLVFPSGLAGVINQSNIVHLHLPLPFLHFLLPIRAPSYTFTTSFSPSYNSTTSFSPSYTSLPSFSLFLHLPPLPSSLCYTSHHSALHPARSKCHSPADAFWVTGARDQSAFLLHSARGPRIIGGIRVANLAGFLMHLS</sequence>
<evidence type="ECO:0000313" key="1">
    <source>
        <dbReference type="EMBL" id="KAK4299526.1"/>
    </source>
</evidence>